<keyword evidence="6" id="KW-1185">Reference proteome</keyword>
<proteinExistence type="predicted"/>
<reference evidence="6" key="1">
    <citation type="submission" date="2017-12" db="EMBL/GenBank/DDBJ databases">
        <title>The genome sequence of Pantoea sp. 596.</title>
        <authorList>
            <person name="Gao J."/>
            <person name="Mao X."/>
            <person name="Sun J."/>
        </authorList>
    </citation>
    <scope>NUCLEOTIDE SEQUENCE [LARGE SCALE GENOMIC DNA]</scope>
    <source>
        <strain evidence="6">596</strain>
    </source>
</reference>
<protein>
    <submittedName>
        <fullName evidence="5">TetR/AcrR family transcriptional regulator</fullName>
    </submittedName>
</protein>
<feature type="domain" description="HTH tetR-type" evidence="4">
    <location>
        <begin position="28"/>
        <end position="72"/>
    </location>
</feature>
<gene>
    <name evidence="5" type="ORF">PZBJ_06875</name>
</gene>
<name>A0ABX4SV22_9GAMM</name>
<evidence type="ECO:0000256" key="1">
    <source>
        <dbReference type="ARBA" id="ARBA00023015"/>
    </source>
</evidence>
<dbReference type="Gene3D" id="1.10.10.60">
    <property type="entry name" value="Homeodomain-like"/>
    <property type="match status" value="1"/>
</dbReference>
<dbReference type="InterPro" id="IPR009057">
    <property type="entry name" value="Homeodomain-like_sf"/>
</dbReference>
<dbReference type="PANTHER" id="PTHR47506:SF1">
    <property type="entry name" value="HTH-TYPE TRANSCRIPTIONAL REGULATOR YJDC"/>
    <property type="match status" value="1"/>
</dbReference>
<dbReference type="Gene3D" id="1.10.357.10">
    <property type="entry name" value="Tetracycline Repressor, domain 2"/>
    <property type="match status" value="1"/>
</dbReference>
<evidence type="ECO:0000259" key="4">
    <source>
        <dbReference type="Pfam" id="PF00440"/>
    </source>
</evidence>
<dbReference type="EMBL" id="PJRT01000007">
    <property type="protein sequence ID" value="PLR25316.1"/>
    <property type="molecule type" value="Genomic_DNA"/>
</dbReference>
<evidence type="ECO:0000256" key="3">
    <source>
        <dbReference type="ARBA" id="ARBA00023163"/>
    </source>
</evidence>
<dbReference type="PANTHER" id="PTHR47506">
    <property type="entry name" value="TRANSCRIPTIONAL REGULATORY PROTEIN"/>
    <property type="match status" value="1"/>
</dbReference>
<dbReference type="SUPFAM" id="SSF46689">
    <property type="entry name" value="Homeodomain-like"/>
    <property type="match status" value="1"/>
</dbReference>
<keyword evidence="1" id="KW-0805">Transcription regulation</keyword>
<dbReference type="Proteomes" id="UP000234296">
    <property type="component" value="Unassembled WGS sequence"/>
</dbReference>
<keyword evidence="2" id="KW-0238">DNA-binding</keyword>
<accession>A0ABX4SV22</accession>
<evidence type="ECO:0000313" key="5">
    <source>
        <dbReference type="EMBL" id="PLR25316.1"/>
    </source>
</evidence>
<evidence type="ECO:0000313" key="6">
    <source>
        <dbReference type="Proteomes" id="UP000234296"/>
    </source>
</evidence>
<evidence type="ECO:0000256" key="2">
    <source>
        <dbReference type="ARBA" id="ARBA00023125"/>
    </source>
</evidence>
<comment type="caution">
    <text evidence="5">The sequence shown here is derived from an EMBL/GenBank/DDBJ whole genome shotgun (WGS) entry which is preliminary data.</text>
</comment>
<dbReference type="InterPro" id="IPR001647">
    <property type="entry name" value="HTH_TetR"/>
</dbReference>
<dbReference type="InterPro" id="IPR036271">
    <property type="entry name" value="Tet_transcr_reg_TetR-rel_C_sf"/>
</dbReference>
<organism evidence="5 6">
    <name type="scientific">Pantoea endophytica</name>
    <dbReference type="NCBI Taxonomy" id="92488"/>
    <lineage>
        <taxon>Bacteria</taxon>
        <taxon>Pseudomonadati</taxon>
        <taxon>Pseudomonadota</taxon>
        <taxon>Gammaproteobacteria</taxon>
        <taxon>Enterobacterales</taxon>
        <taxon>Erwiniaceae</taxon>
        <taxon>Pantoea</taxon>
    </lineage>
</organism>
<dbReference type="SUPFAM" id="SSF48498">
    <property type="entry name" value="Tetracyclin repressor-like, C-terminal domain"/>
    <property type="match status" value="1"/>
</dbReference>
<keyword evidence="3" id="KW-0804">Transcription</keyword>
<sequence length="205" mass="22527">MQRIKTMSDTEKTIKAPRRVFDRESGVQTAKALFHQRGYDAVGITELTKMLNINPPSLYAAYGSKAGLFERCLDLYVAEGNLPADKILTPGRPLNEAVADLFMTAARLYARSSVQRGCLVAEGMRADDPQARELASRYGEAGIQFIRSYIRQYEPARDRELSDYVVTTLRGFSAAAVTGLSKARLTAVAQLAGQAFSTLLTPKNV</sequence>
<dbReference type="Pfam" id="PF00440">
    <property type="entry name" value="TetR_N"/>
    <property type="match status" value="1"/>
</dbReference>